<dbReference type="SUPFAM" id="SSF52540">
    <property type="entry name" value="P-loop containing nucleoside triphosphate hydrolases"/>
    <property type="match status" value="1"/>
</dbReference>
<comment type="function">
    <text evidence="12 13">The RecF protein is involved in DNA metabolism; it is required for DNA replication and normal SOS inducibility. RecF binds preferentially to single-stranded, linear DNA. It also seems to bind ATP.</text>
</comment>
<keyword evidence="5 12" id="KW-0235">DNA replication</keyword>
<evidence type="ECO:0000259" key="14">
    <source>
        <dbReference type="Pfam" id="PF02463"/>
    </source>
</evidence>
<feature type="domain" description="RecF/RecN/SMC N-terminal" evidence="14">
    <location>
        <begin position="3"/>
        <end position="351"/>
    </location>
</feature>
<dbReference type="KEGG" id="ruj:E5Z56_04735"/>
<comment type="similarity">
    <text evidence="2 12 13">Belongs to the RecF family.</text>
</comment>
<evidence type="ECO:0000256" key="3">
    <source>
        <dbReference type="ARBA" id="ARBA00020170"/>
    </source>
</evidence>
<dbReference type="InterPro" id="IPR018078">
    <property type="entry name" value="DNA-binding_RecF_CS"/>
</dbReference>
<dbReference type="GO" id="GO:0005524">
    <property type="term" value="F:ATP binding"/>
    <property type="evidence" value="ECO:0007669"/>
    <property type="project" value="UniProtKB-UniRule"/>
</dbReference>
<evidence type="ECO:0000256" key="13">
    <source>
        <dbReference type="RuleBase" id="RU000578"/>
    </source>
</evidence>
<evidence type="ECO:0000313" key="15">
    <source>
        <dbReference type="EMBL" id="QCT06713.1"/>
    </source>
</evidence>
<dbReference type="InterPro" id="IPR001238">
    <property type="entry name" value="DNA-binding_RecF"/>
</dbReference>
<dbReference type="Proteomes" id="UP000301475">
    <property type="component" value="Chromosome"/>
</dbReference>
<dbReference type="PANTHER" id="PTHR32182:SF0">
    <property type="entry name" value="DNA REPLICATION AND REPAIR PROTEIN RECF"/>
    <property type="match status" value="1"/>
</dbReference>
<dbReference type="AlphaFoldDB" id="A0A4V1G522"/>
<dbReference type="HAMAP" id="MF_00365">
    <property type="entry name" value="RecF"/>
    <property type="match status" value="1"/>
</dbReference>
<dbReference type="GO" id="GO:0005737">
    <property type="term" value="C:cytoplasm"/>
    <property type="evidence" value="ECO:0007669"/>
    <property type="project" value="UniProtKB-SubCell"/>
</dbReference>
<dbReference type="NCBIfam" id="TIGR00611">
    <property type="entry name" value="recf"/>
    <property type="match status" value="1"/>
</dbReference>
<evidence type="ECO:0000256" key="8">
    <source>
        <dbReference type="ARBA" id="ARBA00022840"/>
    </source>
</evidence>
<dbReference type="PROSITE" id="PS00618">
    <property type="entry name" value="RECF_2"/>
    <property type="match status" value="1"/>
</dbReference>
<gene>
    <name evidence="12 15" type="primary">recF</name>
    <name evidence="15" type="ORF">E5Z56_04735</name>
</gene>
<keyword evidence="7 12" id="KW-0227">DNA damage</keyword>
<dbReference type="PANTHER" id="PTHR32182">
    <property type="entry name" value="DNA REPLICATION AND REPAIR PROTEIN RECF"/>
    <property type="match status" value="1"/>
</dbReference>
<evidence type="ECO:0000256" key="5">
    <source>
        <dbReference type="ARBA" id="ARBA00022705"/>
    </source>
</evidence>
<sequence>MRVNSLEFENFRNLEKNKIFTDKNTNVIFGENAQGKTNLLECIWLFCGGHSFRGSAEKELINFNEKFAKIKLEFTSEDREQNAEIRYTGNKKEVFINGVKKKSGASLIEKFSCVVFSPEHLSLVKAGPGIRRKFLDGALCQQKLKYAKYFSKYNQILNQRNALLKDINKHPELQVTLEIWNENLASFGAYIIAERIKYAEKLKENAKFFHSGISNDRETLDIEYVSTIKDLNVDNLEEIKEKFLTELNNKLKDDLYNGYTTVGPHRDDINILINGMKAKNFGSQGQQRSAVLSLKLSEATVLSEILEEKPVLLLDDVLSELDSKRQDYLLNKIDGYQVFITCCEHNDKKQLQEGKLFVVNQGKITEE</sequence>
<dbReference type="InterPro" id="IPR042174">
    <property type="entry name" value="RecF_2"/>
</dbReference>
<dbReference type="GO" id="GO:0009432">
    <property type="term" value="P:SOS response"/>
    <property type="evidence" value="ECO:0007669"/>
    <property type="project" value="UniProtKB-UniRule"/>
</dbReference>
<evidence type="ECO:0000256" key="7">
    <source>
        <dbReference type="ARBA" id="ARBA00022763"/>
    </source>
</evidence>
<organism evidence="15 16">
    <name type="scientific">Ruminococcus bovis</name>
    <dbReference type="NCBI Taxonomy" id="2564099"/>
    <lineage>
        <taxon>Bacteria</taxon>
        <taxon>Bacillati</taxon>
        <taxon>Bacillota</taxon>
        <taxon>Clostridia</taxon>
        <taxon>Eubacteriales</taxon>
        <taxon>Oscillospiraceae</taxon>
        <taxon>Ruminococcus</taxon>
    </lineage>
</organism>
<keyword evidence="9 12" id="KW-0238">DNA-binding</keyword>
<comment type="subcellular location">
    <subcellularLocation>
        <location evidence="1 12 13">Cytoplasm</location>
    </subcellularLocation>
</comment>
<dbReference type="GO" id="GO:0006302">
    <property type="term" value="P:double-strand break repair"/>
    <property type="evidence" value="ECO:0007669"/>
    <property type="project" value="TreeGrafter"/>
</dbReference>
<feature type="binding site" evidence="12">
    <location>
        <begin position="30"/>
        <end position="37"/>
    </location>
    <ligand>
        <name>ATP</name>
        <dbReference type="ChEBI" id="CHEBI:30616"/>
    </ligand>
</feature>
<dbReference type="Gene3D" id="3.40.50.300">
    <property type="entry name" value="P-loop containing nucleotide triphosphate hydrolases"/>
    <property type="match status" value="1"/>
</dbReference>
<accession>A0A4V1G522</accession>
<evidence type="ECO:0000256" key="6">
    <source>
        <dbReference type="ARBA" id="ARBA00022741"/>
    </source>
</evidence>
<evidence type="ECO:0000256" key="12">
    <source>
        <dbReference type="HAMAP-Rule" id="MF_00365"/>
    </source>
</evidence>
<evidence type="ECO:0000256" key="9">
    <source>
        <dbReference type="ARBA" id="ARBA00023125"/>
    </source>
</evidence>
<evidence type="ECO:0000256" key="4">
    <source>
        <dbReference type="ARBA" id="ARBA00022490"/>
    </source>
</evidence>
<evidence type="ECO:0000313" key="16">
    <source>
        <dbReference type="Proteomes" id="UP000301475"/>
    </source>
</evidence>
<dbReference type="RefSeq" id="WP_138156764.1">
    <property type="nucleotide sequence ID" value="NZ_CP039381.1"/>
</dbReference>
<dbReference type="InterPro" id="IPR027417">
    <property type="entry name" value="P-loop_NTPase"/>
</dbReference>
<keyword evidence="10 12" id="KW-0234">DNA repair</keyword>
<name>A0A4V1G522_9FIRM</name>
<dbReference type="Gene3D" id="1.20.1050.90">
    <property type="entry name" value="RecF/RecN/SMC, N-terminal domain"/>
    <property type="match status" value="1"/>
</dbReference>
<evidence type="ECO:0000256" key="10">
    <source>
        <dbReference type="ARBA" id="ARBA00023204"/>
    </source>
</evidence>
<dbReference type="GO" id="GO:0000731">
    <property type="term" value="P:DNA synthesis involved in DNA repair"/>
    <property type="evidence" value="ECO:0007669"/>
    <property type="project" value="TreeGrafter"/>
</dbReference>
<keyword evidence="4 12" id="KW-0963">Cytoplasm</keyword>
<dbReference type="InterPro" id="IPR003395">
    <property type="entry name" value="RecF/RecN/SMC_N"/>
</dbReference>
<keyword evidence="11 12" id="KW-0742">SOS response</keyword>
<protein>
    <recommendedName>
        <fullName evidence="3 12">DNA replication and repair protein RecF</fullName>
    </recommendedName>
</protein>
<evidence type="ECO:0000256" key="11">
    <source>
        <dbReference type="ARBA" id="ARBA00023236"/>
    </source>
</evidence>
<dbReference type="EMBL" id="CP039381">
    <property type="protein sequence ID" value="QCT06713.1"/>
    <property type="molecule type" value="Genomic_DNA"/>
</dbReference>
<dbReference type="GO" id="GO:0003697">
    <property type="term" value="F:single-stranded DNA binding"/>
    <property type="evidence" value="ECO:0007669"/>
    <property type="project" value="UniProtKB-UniRule"/>
</dbReference>
<keyword evidence="6 12" id="KW-0547">Nucleotide-binding</keyword>
<dbReference type="Pfam" id="PF02463">
    <property type="entry name" value="SMC_N"/>
    <property type="match status" value="1"/>
</dbReference>
<evidence type="ECO:0000256" key="2">
    <source>
        <dbReference type="ARBA" id="ARBA00008016"/>
    </source>
</evidence>
<proteinExistence type="inferred from homology"/>
<dbReference type="GO" id="GO:0006260">
    <property type="term" value="P:DNA replication"/>
    <property type="evidence" value="ECO:0007669"/>
    <property type="project" value="UniProtKB-UniRule"/>
</dbReference>
<dbReference type="OrthoDB" id="9803889at2"/>
<keyword evidence="16" id="KW-1185">Reference proteome</keyword>
<keyword evidence="8 12" id="KW-0067">ATP-binding</keyword>
<reference evidence="15 16" key="1">
    <citation type="submission" date="2019-04" db="EMBL/GenBank/DDBJ databases">
        <authorList>
            <person name="Embree M."/>
            <person name="Gaffney J.R."/>
        </authorList>
    </citation>
    <scope>NUCLEOTIDE SEQUENCE [LARGE SCALE GENOMIC DNA]</scope>
    <source>
        <strain evidence="15 16">JE7A12</strain>
    </source>
</reference>
<evidence type="ECO:0000256" key="1">
    <source>
        <dbReference type="ARBA" id="ARBA00004496"/>
    </source>
</evidence>